<reference evidence="2 3" key="1">
    <citation type="journal article" date="2019" name="Int. J. Syst. Evol. Microbiol.">
        <title>The Global Catalogue of Microorganisms (GCM) 10K type strain sequencing project: providing services to taxonomists for standard genome sequencing and annotation.</title>
        <authorList>
            <consortium name="The Broad Institute Genomics Platform"/>
            <consortium name="The Broad Institute Genome Sequencing Center for Infectious Disease"/>
            <person name="Wu L."/>
            <person name="Ma J."/>
        </authorList>
    </citation>
    <scope>NUCLEOTIDE SEQUENCE [LARGE SCALE GENOMIC DNA]</scope>
    <source>
        <strain evidence="2 3">JCM 3106</strain>
    </source>
</reference>
<dbReference type="EMBL" id="BAAAWD010000002">
    <property type="protein sequence ID" value="GAA2987387.1"/>
    <property type="molecule type" value="Genomic_DNA"/>
</dbReference>
<dbReference type="PROSITE" id="PS50902">
    <property type="entry name" value="FLAVODOXIN_LIKE"/>
    <property type="match status" value="1"/>
</dbReference>
<evidence type="ECO:0000313" key="2">
    <source>
        <dbReference type="EMBL" id="GAA2987387.1"/>
    </source>
</evidence>
<gene>
    <name evidence="2" type="ORF">GCM10017559_03970</name>
</gene>
<organism evidence="2 3">
    <name type="scientific">Streptosporangium longisporum</name>
    <dbReference type="NCBI Taxonomy" id="46187"/>
    <lineage>
        <taxon>Bacteria</taxon>
        <taxon>Bacillati</taxon>
        <taxon>Actinomycetota</taxon>
        <taxon>Actinomycetes</taxon>
        <taxon>Streptosporangiales</taxon>
        <taxon>Streptosporangiaceae</taxon>
        <taxon>Streptosporangium</taxon>
    </lineage>
</organism>
<comment type="caution">
    <text evidence="2">The sequence shown here is derived from an EMBL/GenBank/DDBJ whole genome shotgun (WGS) entry which is preliminary data.</text>
</comment>
<dbReference type="InterPro" id="IPR001226">
    <property type="entry name" value="Flavodoxin_CS"/>
</dbReference>
<dbReference type="Pfam" id="PF00258">
    <property type="entry name" value="Flavodoxin_1"/>
    <property type="match status" value="1"/>
</dbReference>
<dbReference type="Gene3D" id="3.40.50.360">
    <property type="match status" value="1"/>
</dbReference>
<name>A0ABN3XSF1_9ACTN</name>
<dbReference type="RefSeq" id="WP_344887313.1">
    <property type="nucleotide sequence ID" value="NZ_BAAAWD010000002.1"/>
</dbReference>
<dbReference type="SUPFAM" id="SSF52218">
    <property type="entry name" value="Flavoproteins"/>
    <property type="match status" value="1"/>
</dbReference>
<evidence type="ECO:0000313" key="3">
    <source>
        <dbReference type="Proteomes" id="UP001499930"/>
    </source>
</evidence>
<keyword evidence="3" id="KW-1185">Reference proteome</keyword>
<accession>A0ABN3XSF1</accession>
<proteinExistence type="predicted"/>
<sequence length="178" mass="18602">MIPMRALVVFESMFGNTRAIAEAVAGGLATRMEVEVVEVGDAPVSVPADVDLLVVGGPTHAFGMSRPATRRSAAEQASGALVSKGRGLREWLTALGAPSGALAAAAFDTRIKNPWVPGSARRGVEKNLRGHGFAILTGSQSFHVSGTPGPLLDGEVQRAHRWGTELASMRQAGVHRIT</sequence>
<evidence type="ECO:0000259" key="1">
    <source>
        <dbReference type="PROSITE" id="PS50902"/>
    </source>
</evidence>
<dbReference type="Proteomes" id="UP001499930">
    <property type="component" value="Unassembled WGS sequence"/>
</dbReference>
<dbReference type="PROSITE" id="PS00201">
    <property type="entry name" value="FLAVODOXIN"/>
    <property type="match status" value="1"/>
</dbReference>
<feature type="domain" description="Flavodoxin-like" evidence="1">
    <location>
        <begin position="6"/>
        <end position="167"/>
    </location>
</feature>
<dbReference type="InterPro" id="IPR008254">
    <property type="entry name" value="Flavodoxin/NO_synth"/>
</dbReference>
<protein>
    <submittedName>
        <fullName evidence="2">Flavodoxin family protein</fullName>
    </submittedName>
</protein>
<dbReference type="InterPro" id="IPR029039">
    <property type="entry name" value="Flavoprotein-like_sf"/>
</dbReference>